<evidence type="ECO:0000313" key="4">
    <source>
        <dbReference type="EMBL" id="KAK4209101.1"/>
    </source>
</evidence>
<keyword evidence="2" id="KW-0520">NAD</keyword>
<dbReference type="SUPFAM" id="SSF51735">
    <property type="entry name" value="NAD(P)-binding Rossmann-fold domains"/>
    <property type="match status" value="1"/>
</dbReference>
<dbReference type="CDD" id="cd12163">
    <property type="entry name" value="2-Hacid_dh_5"/>
    <property type="match status" value="1"/>
</dbReference>
<proteinExistence type="predicted"/>
<dbReference type="PROSITE" id="PS00065">
    <property type="entry name" value="D_2_HYDROXYACID_DH_1"/>
    <property type="match status" value="1"/>
</dbReference>
<dbReference type="GO" id="GO:0016491">
    <property type="term" value="F:oxidoreductase activity"/>
    <property type="evidence" value="ECO:0007669"/>
    <property type="project" value="UniProtKB-KW"/>
</dbReference>
<dbReference type="Pfam" id="PF02826">
    <property type="entry name" value="2-Hacid_dh_C"/>
    <property type="match status" value="2"/>
</dbReference>
<dbReference type="Gene3D" id="3.40.50.720">
    <property type="entry name" value="NAD(P)-binding Rossmann-like Domain"/>
    <property type="match status" value="2"/>
</dbReference>
<dbReference type="EMBL" id="MU858216">
    <property type="protein sequence ID" value="KAK4209101.1"/>
    <property type="molecule type" value="Genomic_DNA"/>
</dbReference>
<evidence type="ECO:0000259" key="3">
    <source>
        <dbReference type="Pfam" id="PF02826"/>
    </source>
</evidence>
<dbReference type="InterPro" id="IPR006140">
    <property type="entry name" value="D-isomer_DH_NAD-bd"/>
</dbReference>
<reference evidence="4" key="1">
    <citation type="journal article" date="2023" name="Mol. Phylogenet. Evol.">
        <title>Genome-scale phylogeny and comparative genomics of the fungal order Sordariales.</title>
        <authorList>
            <person name="Hensen N."/>
            <person name="Bonometti L."/>
            <person name="Westerberg I."/>
            <person name="Brannstrom I.O."/>
            <person name="Guillou S."/>
            <person name="Cros-Aarteil S."/>
            <person name="Calhoun S."/>
            <person name="Haridas S."/>
            <person name="Kuo A."/>
            <person name="Mondo S."/>
            <person name="Pangilinan J."/>
            <person name="Riley R."/>
            <person name="LaButti K."/>
            <person name="Andreopoulos B."/>
            <person name="Lipzen A."/>
            <person name="Chen C."/>
            <person name="Yan M."/>
            <person name="Daum C."/>
            <person name="Ng V."/>
            <person name="Clum A."/>
            <person name="Steindorff A."/>
            <person name="Ohm R.A."/>
            <person name="Martin F."/>
            <person name="Silar P."/>
            <person name="Natvig D.O."/>
            <person name="Lalanne C."/>
            <person name="Gautier V."/>
            <person name="Ament-Velasquez S.L."/>
            <person name="Kruys A."/>
            <person name="Hutchinson M.I."/>
            <person name="Powell A.J."/>
            <person name="Barry K."/>
            <person name="Miller A.N."/>
            <person name="Grigoriev I.V."/>
            <person name="Debuchy R."/>
            <person name="Gladieux P."/>
            <person name="Hiltunen Thoren M."/>
            <person name="Johannesson H."/>
        </authorList>
    </citation>
    <scope>NUCLEOTIDE SEQUENCE</scope>
    <source>
        <strain evidence="4">PSN293</strain>
    </source>
</reference>
<name>A0AAN6Y0H1_9PEZI</name>
<feature type="domain" description="D-isomer specific 2-hydroxyacid dehydrogenase NAD-binding" evidence="3">
    <location>
        <begin position="238"/>
        <end position="345"/>
    </location>
</feature>
<evidence type="ECO:0000256" key="1">
    <source>
        <dbReference type="ARBA" id="ARBA00023002"/>
    </source>
</evidence>
<comment type="caution">
    <text evidence="4">The sequence shown here is derived from an EMBL/GenBank/DDBJ whole genome shotgun (WGS) entry which is preliminary data.</text>
</comment>
<dbReference type="AlphaFoldDB" id="A0AAN6Y0H1"/>
<gene>
    <name evidence="4" type="ORF">QBC37DRAFT_352383</name>
</gene>
<feature type="domain" description="D-isomer specific 2-hydroxyacid dehydrogenase NAD-binding" evidence="3">
    <location>
        <begin position="128"/>
        <end position="203"/>
    </location>
</feature>
<sequence>MASANDESASVSAPKLDGDVLLIHMPFEPDNAWIAKVEARYPGFKVRWYTRPWGFEKIALPAEAYEGVTMLCSPGEPSPDLPKLRYVQIAQAGADAWINTPLYKNSKVVFCTANGTHPPQIAEWVIGTYLQHAHHFLSYFAQQQASPTKPQQKLLNLQVQDSPGLRMGILGYGAIGRQVARIAQALGMEVYAYTRREKPTPKARKDDSYLAPGVLGDPEGIIPTRWFHGGSKADTNNFLSQNLDVVVISLPLTPETKGMMSKEQFDIVEQTSLPENGGTGRKTFISNIGRGEIIDTDALVDALKTDKIRGAALDVTDPEPLPEGHELLKMMVQEPGKIFVTPHVSWQTPHYFERVLGIIERNLEVLMDDGTGSKEETRKPLLNVIDRVHHY</sequence>
<organism evidence="4 5">
    <name type="scientific">Rhypophila decipiens</name>
    <dbReference type="NCBI Taxonomy" id="261697"/>
    <lineage>
        <taxon>Eukaryota</taxon>
        <taxon>Fungi</taxon>
        <taxon>Dikarya</taxon>
        <taxon>Ascomycota</taxon>
        <taxon>Pezizomycotina</taxon>
        <taxon>Sordariomycetes</taxon>
        <taxon>Sordariomycetidae</taxon>
        <taxon>Sordariales</taxon>
        <taxon>Naviculisporaceae</taxon>
        <taxon>Rhypophila</taxon>
    </lineage>
</organism>
<accession>A0AAN6Y0H1</accession>
<dbReference type="InterPro" id="IPR029752">
    <property type="entry name" value="D-isomer_DH_CS1"/>
</dbReference>
<dbReference type="Proteomes" id="UP001301769">
    <property type="component" value="Unassembled WGS sequence"/>
</dbReference>
<keyword evidence="5" id="KW-1185">Reference proteome</keyword>
<protein>
    <recommendedName>
        <fullName evidence="3">D-isomer specific 2-hydroxyacid dehydrogenase NAD-binding domain-containing protein</fullName>
    </recommendedName>
</protein>
<reference evidence="4" key="2">
    <citation type="submission" date="2023-05" db="EMBL/GenBank/DDBJ databases">
        <authorList>
            <consortium name="Lawrence Berkeley National Laboratory"/>
            <person name="Steindorff A."/>
            <person name="Hensen N."/>
            <person name="Bonometti L."/>
            <person name="Westerberg I."/>
            <person name="Brannstrom I.O."/>
            <person name="Guillou S."/>
            <person name="Cros-Aarteil S."/>
            <person name="Calhoun S."/>
            <person name="Haridas S."/>
            <person name="Kuo A."/>
            <person name="Mondo S."/>
            <person name="Pangilinan J."/>
            <person name="Riley R."/>
            <person name="Labutti K."/>
            <person name="Andreopoulos B."/>
            <person name="Lipzen A."/>
            <person name="Chen C."/>
            <person name="Yanf M."/>
            <person name="Daum C."/>
            <person name="Ng V."/>
            <person name="Clum A."/>
            <person name="Ohm R."/>
            <person name="Martin F."/>
            <person name="Silar P."/>
            <person name="Natvig D."/>
            <person name="Lalanne C."/>
            <person name="Gautier V."/>
            <person name="Ament-Velasquez S.L."/>
            <person name="Kruys A."/>
            <person name="Hutchinson M.I."/>
            <person name="Powell A.J."/>
            <person name="Barry K."/>
            <person name="Miller A.N."/>
            <person name="Grigoriev I.V."/>
            <person name="Debuchy R."/>
            <person name="Gladieux P."/>
            <person name="Thoren M.H."/>
            <person name="Johannesson H."/>
        </authorList>
    </citation>
    <scope>NUCLEOTIDE SEQUENCE</scope>
    <source>
        <strain evidence="4">PSN293</strain>
    </source>
</reference>
<dbReference type="PANTHER" id="PTHR43333">
    <property type="entry name" value="2-HACID_DH_C DOMAIN-CONTAINING PROTEIN"/>
    <property type="match status" value="1"/>
</dbReference>
<dbReference type="PANTHER" id="PTHR43333:SF1">
    <property type="entry name" value="D-ISOMER SPECIFIC 2-HYDROXYACID DEHYDROGENASE NAD-BINDING DOMAIN-CONTAINING PROTEIN"/>
    <property type="match status" value="1"/>
</dbReference>
<dbReference type="GO" id="GO:0051287">
    <property type="term" value="F:NAD binding"/>
    <property type="evidence" value="ECO:0007669"/>
    <property type="project" value="InterPro"/>
</dbReference>
<keyword evidence="1" id="KW-0560">Oxidoreductase</keyword>
<evidence type="ECO:0000256" key="2">
    <source>
        <dbReference type="ARBA" id="ARBA00023027"/>
    </source>
</evidence>
<dbReference type="InterPro" id="IPR036291">
    <property type="entry name" value="NAD(P)-bd_dom_sf"/>
</dbReference>
<evidence type="ECO:0000313" key="5">
    <source>
        <dbReference type="Proteomes" id="UP001301769"/>
    </source>
</evidence>